<reference evidence="1 2" key="1">
    <citation type="submission" date="2023-08" db="EMBL/GenBank/DDBJ databases">
        <title>A Necator americanus chromosomal reference genome.</title>
        <authorList>
            <person name="Ilik V."/>
            <person name="Petrzelkova K.J."/>
            <person name="Pardy F."/>
            <person name="Fuh T."/>
            <person name="Niatou-Singa F.S."/>
            <person name="Gouil Q."/>
            <person name="Baker L."/>
            <person name="Ritchie M.E."/>
            <person name="Jex A.R."/>
            <person name="Gazzola D."/>
            <person name="Li H."/>
            <person name="Toshio Fujiwara R."/>
            <person name="Zhan B."/>
            <person name="Aroian R.V."/>
            <person name="Pafco B."/>
            <person name="Schwarz E.M."/>
        </authorList>
    </citation>
    <scope>NUCLEOTIDE SEQUENCE [LARGE SCALE GENOMIC DNA]</scope>
    <source>
        <strain evidence="1 2">Aroian</strain>
        <tissue evidence="1">Whole animal</tissue>
    </source>
</reference>
<organism evidence="1 2">
    <name type="scientific">Necator americanus</name>
    <name type="common">Human hookworm</name>
    <dbReference type="NCBI Taxonomy" id="51031"/>
    <lineage>
        <taxon>Eukaryota</taxon>
        <taxon>Metazoa</taxon>
        <taxon>Ecdysozoa</taxon>
        <taxon>Nematoda</taxon>
        <taxon>Chromadorea</taxon>
        <taxon>Rhabditida</taxon>
        <taxon>Rhabditina</taxon>
        <taxon>Rhabditomorpha</taxon>
        <taxon>Strongyloidea</taxon>
        <taxon>Ancylostomatidae</taxon>
        <taxon>Bunostominae</taxon>
        <taxon>Necator</taxon>
    </lineage>
</organism>
<dbReference type="Proteomes" id="UP001303046">
    <property type="component" value="Unassembled WGS sequence"/>
</dbReference>
<evidence type="ECO:0000313" key="1">
    <source>
        <dbReference type="EMBL" id="KAK6761768.1"/>
    </source>
</evidence>
<protein>
    <submittedName>
        <fullName evidence="1">Uncharacterized protein</fullName>
    </submittedName>
</protein>
<evidence type="ECO:0000313" key="2">
    <source>
        <dbReference type="Proteomes" id="UP001303046"/>
    </source>
</evidence>
<keyword evidence="2" id="KW-1185">Reference proteome</keyword>
<gene>
    <name evidence="1" type="primary">Necator_chrX.g22902</name>
    <name evidence="1" type="ORF">RB195_022739</name>
</gene>
<dbReference type="EMBL" id="JAVFWL010000006">
    <property type="protein sequence ID" value="KAK6761768.1"/>
    <property type="molecule type" value="Genomic_DNA"/>
</dbReference>
<sequence length="69" mass="7546">MYASETWALGKQQENAVYLLMAQCSFAIYLIRTERSQCYVGKSSCPQCTCLCSCLCSKTTGVSLCNGKA</sequence>
<proteinExistence type="predicted"/>
<name>A0ABR1EGN8_NECAM</name>
<comment type="caution">
    <text evidence="1">The sequence shown here is derived from an EMBL/GenBank/DDBJ whole genome shotgun (WGS) entry which is preliminary data.</text>
</comment>
<accession>A0ABR1EGN8</accession>